<protein>
    <submittedName>
        <fullName evidence="1">Uncharacterized protein</fullName>
    </submittedName>
</protein>
<accession>A0A2C9LBB6</accession>
<dbReference type="AlphaFoldDB" id="A0A2C9LBB6"/>
<proteinExistence type="predicted"/>
<dbReference type="VEuPathDB" id="VectorBase:BGLAX_034771"/>
<dbReference type="VEuPathDB" id="VectorBase:BGLB029247"/>
<gene>
    <name evidence="1" type="primary">106062368</name>
</gene>
<evidence type="ECO:0000313" key="1">
    <source>
        <dbReference type="EnsemblMetazoa" id="BGLB029247-PA"/>
    </source>
</evidence>
<evidence type="ECO:0000313" key="2">
    <source>
        <dbReference type="Proteomes" id="UP000076420"/>
    </source>
</evidence>
<reference evidence="1" key="1">
    <citation type="submission" date="2020-05" db="UniProtKB">
        <authorList>
            <consortium name="EnsemblMetazoa"/>
        </authorList>
    </citation>
    <scope>IDENTIFICATION</scope>
    <source>
        <strain evidence="1">BB02</strain>
    </source>
</reference>
<name>A0A2C9LBB6_BIOGL</name>
<dbReference type="EnsemblMetazoa" id="BGLB029247-RA">
    <property type="protein sequence ID" value="BGLB029247-PA"/>
    <property type="gene ID" value="BGLB029247"/>
</dbReference>
<dbReference type="KEGG" id="bgt:106062368"/>
<organism evidence="1 2">
    <name type="scientific">Biomphalaria glabrata</name>
    <name type="common">Bloodfluke planorb</name>
    <name type="synonym">Freshwater snail</name>
    <dbReference type="NCBI Taxonomy" id="6526"/>
    <lineage>
        <taxon>Eukaryota</taxon>
        <taxon>Metazoa</taxon>
        <taxon>Spiralia</taxon>
        <taxon>Lophotrochozoa</taxon>
        <taxon>Mollusca</taxon>
        <taxon>Gastropoda</taxon>
        <taxon>Heterobranchia</taxon>
        <taxon>Euthyneura</taxon>
        <taxon>Panpulmonata</taxon>
        <taxon>Hygrophila</taxon>
        <taxon>Lymnaeoidea</taxon>
        <taxon>Planorbidae</taxon>
        <taxon>Biomphalaria</taxon>
    </lineage>
</organism>
<sequence length="318" mass="35183">MTGAFSNISCINASHVSINTKVNDILREFSSLIGHTVCIKSNSTLELTAGNIKFMGLKASIYINFSLAYTVASEDKTERCAHQFQEFVRKNLPKKFDQVYREVVGAGCEAVNYTGAEMEVSLVGWTCHHGYVMDETLFKCLHPRTKASSVPIVVLAVPRLKFAFVANFTADHLRHHMSSDCKKDYTSNVNSLVNAYVQELFRNVSGFNVSVDKITTLSYGENVISCNGSVHLVPLQESLNSSSLLSLAMTLANHSQHPAYNLESANSPDVPGCTQIRLTSLRTVVDSSPFYCQPEDVFDDFNLKCLRGNALIVLLYTK</sequence>
<dbReference type="Proteomes" id="UP000076420">
    <property type="component" value="Unassembled WGS sequence"/>
</dbReference>